<dbReference type="EMBL" id="FUEG01000026">
    <property type="protein sequence ID" value="SJL14989.1"/>
    <property type="molecule type" value="Genomic_DNA"/>
</dbReference>
<keyword evidence="3" id="KW-1185">Reference proteome</keyword>
<protein>
    <submittedName>
        <fullName evidence="2">Uncharacterized protein</fullName>
    </submittedName>
</protein>
<accession>A0A284S1W4</accession>
<feature type="region of interest" description="Disordered" evidence="1">
    <location>
        <begin position="22"/>
        <end position="52"/>
    </location>
</feature>
<name>A0A284S1W4_ARMOS</name>
<evidence type="ECO:0000313" key="2">
    <source>
        <dbReference type="EMBL" id="SJL14989.1"/>
    </source>
</evidence>
<gene>
    <name evidence="2" type="ORF">ARMOST_18468</name>
</gene>
<organism evidence="2 3">
    <name type="scientific">Armillaria ostoyae</name>
    <name type="common">Armillaria root rot fungus</name>
    <dbReference type="NCBI Taxonomy" id="47428"/>
    <lineage>
        <taxon>Eukaryota</taxon>
        <taxon>Fungi</taxon>
        <taxon>Dikarya</taxon>
        <taxon>Basidiomycota</taxon>
        <taxon>Agaricomycotina</taxon>
        <taxon>Agaricomycetes</taxon>
        <taxon>Agaricomycetidae</taxon>
        <taxon>Agaricales</taxon>
        <taxon>Marasmiineae</taxon>
        <taxon>Physalacriaceae</taxon>
        <taxon>Armillaria</taxon>
    </lineage>
</organism>
<proteinExistence type="predicted"/>
<evidence type="ECO:0000256" key="1">
    <source>
        <dbReference type="SAM" id="MobiDB-lite"/>
    </source>
</evidence>
<dbReference type="Proteomes" id="UP000219338">
    <property type="component" value="Unassembled WGS sequence"/>
</dbReference>
<sequence length="164" mass="18707">MIISLPRYPCPQHNRTDSVLATASATGRQPEANLKGPLWHRRPGDPLAPSKKTRSLPLRWRSSAFSDSGRLSGSKYINFDWLSAYLEKSDRGLTTLLSLELPDVELCIIPLLGTCMPARRAESRLDGMNTRAFRMLVFPRILEISLIQSYSYFHPERFEELRDT</sequence>
<evidence type="ECO:0000313" key="3">
    <source>
        <dbReference type="Proteomes" id="UP000219338"/>
    </source>
</evidence>
<dbReference type="AlphaFoldDB" id="A0A284S1W4"/>
<reference evidence="3" key="1">
    <citation type="journal article" date="2017" name="Nat. Ecol. Evol.">
        <title>Genome expansion and lineage-specific genetic innovations in the forest pathogenic fungi Armillaria.</title>
        <authorList>
            <person name="Sipos G."/>
            <person name="Prasanna A.N."/>
            <person name="Walter M.C."/>
            <person name="O'Connor E."/>
            <person name="Balint B."/>
            <person name="Krizsan K."/>
            <person name="Kiss B."/>
            <person name="Hess J."/>
            <person name="Varga T."/>
            <person name="Slot J."/>
            <person name="Riley R."/>
            <person name="Boka B."/>
            <person name="Rigling D."/>
            <person name="Barry K."/>
            <person name="Lee J."/>
            <person name="Mihaltcheva S."/>
            <person name="LaButti K."/>
            <person name="Lipzen A."/>
            <person name="Waldron R."/>
            <person name="Moloney N.M."/>
            <person name="Sperisen C."/>
            <person name="Kredics L."/>
            <person name="Vagvoelgyi C."/>
            <person name="Patrignani A."/>
            <person name="Fitzpatrick D."/>
            <person name="Nagy I."/>
            <person name="Doyle S."/>
            <person name="Anderson J.B."/>
            <person name="Grigoriev I.V."/>
            <person name="Gueldener U."/>
            <person name="Muensterkoetter M."/>
            <person name="Nagy L.G."/>
        </authorList>
    </citation>
    <scope>NUCLEOTIDE SEQUENCE [LARGE SCALE GENOMIC DNA]</scope>
    <source>
        <strain evidence="3">C18/9</strain>
    </source>
</reference>